<dbReference type="InterPro" id="IPR050515">
    <property type="entry name" value="Beta-lactam/transpept"/>
</dbReference>
<evidence type="ECO:0000256" key="4">
    <source>
        <dbReference type="ARBA" id="ARBA00012448"/>
    </source>
</evidence>
<proteinExistence type="inferred from homology"/>
<name>A0ABS3DSL8_9BACI</name>
<comment type="catalytic activity">
    <reaction evidence="6">
        <text>Preferential cleavage: (Ac)2-L-Lys-D-Ala-|-D-Ala. Also transpeptidation of peptidyl-alanyl moieties that are N-acyl substituents of D-alanine.</text>
        <dbReference type="EC" id="3.4.16.4"/>
    </reaction>
</comment>
<evidence type="ECO:0000259" key="8">
    <source>
        <dbReference type="PROSITE" id="PS51178"/>
    </source>
</evidence>
<protein>
    <recommendedName>
        <fullName evidence="4">serine-type D-Ala-D-Ala carboxypeptidase</fullName>
        <ecNumber evidence="4">3.4.16.4</ecNumber>
    </recommendedName>
</protein>
<dbReference type="Proteomes" id="UP000663970">
    <property type="component" value="Unassembled WGS sequence"/>
</dbReference>
<dbReference type="SUPFAM" id="SSF56519">
    <property type="entry name" value="Penicillin binding protein dimerisation domain"/>
    <property type="match status" value="1"/>
</dbReference>
<comment type="subcellular location">
    <subcellularLocation>
        <location evidence="1">Membrane</location>
    </subcellularLocation>
</comment>
<evidence type="ECO:0000313" key="10">
    <source>
        <dbReference type="Proteomes" id="UP000663970"/>
    </source>
</evidence>
<dbReference type="CDD" id="cd06575">
    <property type="entry name" value="PASTA_Pbp2x-like_2"/>
    <property type="match status" value="1"/>
</dbReference>
<dbReference type="SUPFAM" id="SSF56601">
    <property type="entry name" value="beta-lactamase/transpeptidase-like"/>
    <property type="match status" value="1"/>
</dbReference>
<dbReference type="Pfam" id="PF00905">
    <property type="entry name" value="Transpeptidase"/>
    <property type="match status" value="1"/>
</dbReference>
<dbReference type="EMBL" id="JAEKJY010000001">
    <property type="protein sequence ID" value="MBN8234348.1"/>
    <property type="molecule type" value="Genomic_DNA"/>
</dbReference>
<reference evidence="9 10" key="1">
    <citation type="submission" date="2020-12" db="EMBL/GenBank/DDBJ databases">
        <title>Oil enriched cultivation method for isolating marine PHA-producing bacteria.</title>
        <authorList>
            <person name="Zheng W."/>
            <person name="Yu S."/>
            <person name="Huang Y."/>
        </authorList>
    </citation>
    <scope>NUCLEOTIDE SEQUENCE [LARGE SCALE GENOMIC DNA]</scope>
    <source>
        <strain evidence="9 10">SY-2-6</strain>
    </source>
</reference>
<evidence type="ECO:0000313" key="9">
    <source>
        <dbReference type="EMBL" id="MBN8234348.1"/>
    </source>
</evidence>
<organism evidence="9 10">
    <name type="scientific">Halobacillus kuroshimensis</name>
    <dbReference type="NCBI Taxonomy" id="302481"/>
    <lineage>
        <taxon>Bacteria</taxon>
        <taxon>Bacillati</taxon>
        <taxon>Bacillota</taxon>
        <taxon>Bacilli</taxon>
        <taxon>Bacillales</taxon>
        <taxon>Bacillaceae</taxon>
        <taxon>Halobacillus</taxon>
    </lineage>
</organism>
<comment type="pathway">
    <text evidence="2">Cell wall biogenesis; peptidoglycan biosynthesis.</text>
</comment>
<dbReference type="Pfam" id="PF03717">
    <property type="entry name" value="PBP_dimer"/>
    <property type="match status" value="1"/>
</dbReference>
<comment type="similarity">
    <text evidence="3">Belongs to the transpeptidase family.</text>
</comment>
<dbReference type="InterPro" id="IPR036138">
    <property type="entry name" value="PBP_dimer_sf"/>
</dbReference>
<dbReference type="RefSeq" id="WP_027954108.1">
    <property type="nucleotide sequence ID" value="NZ_JAEKJY010000001.1"/>
</dbReference>
<dbReference type="SMART" id="SM00740">
    <property type="entry name" value="PASTA"/>
    <property type="match status" value="2"/>
</dbReference>
<dbReference type="PANTHER" id="PTHR30627:SF26">
    <property type="entry name" value="PENICILLIN-BINDING PROTEIN 2B"/>
    <property type="match status" value="1"/>
</dbReference>
<dbReference type="Pfam" id="PF03793">
    <property type="entry name" value="PASTA"/>
    <property type="match status" value="2"/>
</dbReference>
<evidence type="ECO:0000256" key="2">
    <source>
        <dbReference type="ARBA" id="ARBA00004752"/>
    </source>
</evidence>
<evidence type="ECO:0000256" key="3">
    <source>
        <dbReference type="ARBA" id="ARBA00007171"/>
    </source>
</evidence>
<keyword evidence="7" id="KW-0812">Transmembrane</keyword>
<dbReference type="PANTHER" id="PTHR30627">
    <property type="entry name" value="PEPTIDOGLYCAN D,D-TRANSPEPTIDASE"/>
    <property type="match status" value="1"/>
</dbReference>
<feature type="domain" description="PASTA" evidence="8">
    <location>
        <begin position="595"/>
        <end position="655"/>
    </location>
</feature>
<dbReference type="SUPFAM" id="SSF54184">
    <property type="entry name" value="Penicillin-binding protein 2x (pbp-2x), c-terminal domain"/>
    <property type="match status" value="2"/>
</dbReference>
<dbReference type="PROSITE" id="PS51178">
    <property type="entry name" value="PASTA"/>
    <property type="match status" value="1"/>
</dbReference>
<dbReference type="InterPro" id="IPR001460">
    <property type="entry name" value="PCN-bd_Tpept"/>
</dbReference>
<dbReference type="Gene3D" id="3.90.1310.10">
    <property type="entry name" value="Penicillin-binding protein 2a (Domain 2)"/>
    <property type="match status" value="1"/>
</dbReference>
<gene>
    <name evidence="9" type="ORF">JF544_03770</name>
</gene>
<dbReference type="InterPro" id="IPR005311">
    <property type="entry name" value="PBP_dimer"/>
</dbReference>
<dbReference type="Gene3D" id="2.20.70.70">
    <property type="match status" value="1"/>
</dbReference>
<accession>A0ABS3DSL8</accession>
<keyword evidence="7" id="KW-1133">Transmembrane helix</keyword>
<sequence length="715" mass="79259">MMDNKKNLSSLILIAVFSLFFLVIVGRFLYIETAATIEGVDLSEYAEDIRTSSYEIDAARGKIYDKNGMVLAYDRPTYRLYAVVDPSYSKNLPEPQHVDDIDKTASGLAPLLGMEESEIADKLRSAQENDRFQVEFGTNSSSLTQEEMEEIKDLELNGISFKEESKRYYPNGVFASHLIGFARTQEGSISGVTGIEKQMEEYLQEEKGKISYERDKYGTKLLNPNEIMTEPEDGSDVYLTIDQKIQTFLEDAMSQVDEQYSPEKIMAAVMDPETGEVLAMSNRPSYNPNDIGDVDNWYNDLISYPFEPGSTMKIFTWAGAMEEGVYNGNELFESGTYKVTESSPSIGDHNNGRGWDDISYDEGFRRSSNVASSKLAYEVLGPTKLREYLSDFNLDQKTGIDLPNETTGKFVYERPIEQITTSFGQGSTFTPIQLMTGATAIANDGEMMRPYMLSKITSSDTGDVIEEGQPEKIGEPVSASTAEQMRELMGTVITSEDGTGQSFKLDDYSLAGKTGTAQISKPGEGYLTGRNNYVFSFLGMAPAEDPELLMYVAVQQPDLEVTELGSEPVSYIVRTVMENSLHYLNIQPDKDAEESLEPVAIPDVSGKSVQEAEDTLQASFPHVEVIGDGNTVEAVLPSSGEQVVENQRVFIVTDQPKMPDLTGYSLRDVQRLAKHFNLKMEIMGSGYVETQSIAAGSEIKDDGYLVVELAVPEQP</sequence>
<feature type="transmembrane region" description="Helical" evidence="7">
    <location>
        <begin position="12"/>
        <end position="30"/>
    </location>
</feature>
<dbReference type="InterPro" id="IPR012338">
    <property type="entry name" value="Beta-lactam/transpept-like"/>
</dbReference>
<dbReference type="Gene3D" id="3.40.710.10">
    <property type="entry name" value="DD-peptidase/beta-lactamase superfamily"/>
    <property type="match status" value="1"/>
</dbReference>
<evidence type="ECO:0000256" key="1">
    <source>
        <dbReference type="ARBA" id="ARBA00004370"/>
    </source>
</evidence>
<dbReference type="CDD" id="cd06576">
    <property type="entry name" value="PASTA_Pbp2x-like_1"/>
    <property type="match status" value="1"/>
</dbReference>
<dbReference type="Gene3D" id="3.30.70.2110">
    <property type="match status" value="1"/>
</dbReference>
<evidence type="ECO:0000256" key="6">
    <source>
        <dbReference type="ARBA" id="ARBA00034000"/>
    </source>
</evidence>
<comment type="caution">
    <text evidence="9">The sequence shown here is derived from an EMBL/GenBank/DDBJ whole genome shotgun (WGS) entry which is preliminary data.</text>
</comment>
<keyword evidence="5 7" id="KW-0472">Membrane</keyword>
<dbReference type="EC" id="3.4.16.4" evidence="4"/>
<evidence type="ECO:0000256" key="5">
    <source>
        <dbReference type="ARBA" id="ARBA00023136"/>
    </source>
</evidence>
<evidence type="ECO:0000256" key="7">
    <source>
        <dbReference type="SAM" id="Phobius"/>
    </source>
</evidence>
<keyword evidence="10" id="KW-1185">Reference proteome</keyword>
<dbReference type="InterPro" id="IPR005543">
    <property type="entry name" value="PASTA_dom"/>
</dbReference>